<proteinExistence type="predicted"/>
<dbReference type="InterPro" id="IPR047785">
    <property type="entry name" value="tRNA_MNMC2"/>
</dbReference>
<keyword evidence="2" id="KW-0808">Transferase</keyword>
<feature type="domain" description="MnmC-like methyltransferase" evidence="1">
    <location>
        <begin position="110"/>
        <end position="230"/>
    </location>
</feature>
<protein>
    <submittedName>
        <fullName evidence="2">tRNA (5-methylaminomethyl-2-thiouridine)(34)-methyltransferase MnmD</fullName>
    </submittedName>
</protein>
<dbReference type="KEGG" id="orm:HTY61_04475"/>
<gene>
    <name evidence="2" type="primary">mnmD</name>
    <name evidence="2" type="ORF">HTY61_04475</name>
</gene>
<dbReference type="NCBIfam" id="NF033855">
    <property type="entry name" value="tRNA_MNMC2"/>
    <property type="match status" value="1"/>
</dbReference>
<dbReference type="GO" id="GO:0004808">
    <property type="term" value="F:tRNA (5-methylaminomethyl-2-thiouridylate)(34)-methyltransferase activity"/>
    <property type="evidence" value="ECO:0007669"/>
    <property type="project" value="InterPro"/>
</dbReference>
<dbReference type="RefSeq" id="WP_175275666.1">
    <property type="nucleotide sequence ID" value="NZ_CP054836.1"/>
</dbReference>
<reference evidence="2 3" key="1">
    <citation type="submission" date="2020-06" db="EMBL/GenBank/DDBJ databases">
        <title>Oricola thermophila sp. nov. isolated from a tidal sediments.</title>
        <authorList>
            <person name="Kwon K.K."/>
            <person name="Yang S.-H."/>
            <person name="Park M.-J."/>
        </authorList>
    </citation>
    <scope>NUCLEOTIDE SEQUENCE [LARGE SCALE GENOMIC DNA]</scope>
    <source>
        <strain evidence="2 3">MEBiC13590</strain>
    </source>
</reference>
<dbReference type="PANTHER" id="PTHR39963">
    <property type="entry name" value="SLL0983 PROTEIN"/>
    <property type="match status" value="1"/>
</dbReference>
<dbReference type="InterPro" id="IPR029063">
    <property type="entry name" value="SAM-dependent_MTases_sf"/>
</dbReference>
<name>A0A6N1VF49_9HYPH</name>
<evidence type="ECO:0000259" key="1">
    <source>
        <dbReference type="Pfam" id="PF05430"/>
    </source>
</evidence>
<keyword evidence="3" id="KW-1185">Reference proteome</keyword>
<dbReference type="Proteomes" id="UP000509367">
    <property type="component" value="Chromosome"/>
</dbReference>
<evidence type="ECO:0000313" key="3">
    <source>
        <dbReference type="Proteomes" id="UP000509367"/>
    </source>
</evidence>
<dbReference type="InterPro" id="IPR008471">
    <property type="entry name" value="MnmC-like_methylTransf"/>
</dbReference>
<dbReference type="AlphaFoldDB" id="A0A6N1VF49"/>
<evidence type="ECO:0000313" key="2">
    <source>
        <dbReference type="EMBL" id="QKV17769.1"/>
    </source>
</evidence>
<dbReference type="Pfam" id="PF05430">
    <property type="entry name" value="Methyltransf_30"/>
    <property type="match status" value="1"/>
</dbReference>
<dbReference type="SUPFAM" id="SSF53335">
    <property type="entry name" value="S-adenosyl-L-methionine-dependent methyltransferases"/>
    <property type="match status" value="1"/>
</dbReference>
<dbReference type="GO" id="GO:0016645">
    <property type="term" value="F:oxidoreductase activity, acting on the CH-NH group of donors"/>
    <property type="evidence" value="ECO:0007669"/>
    <property type="project" value="InterPro"/>
</dbReference>
<dbReference type="EMBL" id="CP054836">
    <property type="protein sequence ID" value="QKV17769.1"/>
    <property type="molecule type" value="Genomic_DNA"/>
</dbReference>
<dbReference type="Gene3D" id="3.40.50.150">
    <property type="entry name" value="Vaccinia Virus protein VP39"/>
    <property type="match status" value="1"/>
</dbReference>
<dbReference type="GO" id="GO:0032259">
    <property type="term" value="P:methylation"/>
    <property type="evidence" value="ECO:0007669"/>
    <property type="project" value="UniProtKB-KW"/>
</dbReference>
<dbReference type="PANTHER" id="PTHR39963:SF1">
    <property type="entry name" value="MNMC-LIKE METHYLTRANSFERASE DOMAIN-CONTAINING PROTEIN"/>
    <property type="match status" value="1"/>
</dbReference>
<organism evidence="2 3">
    <name type="scientific">Oricola thermophila</name>
    <dbReference type="NCBI Taxonomy" id="2742145"/>
    <lineage>
        <taxon>Bacteria</taxon>
        <taxon>Pseudomonadati</taxon>
        <taxon>Pseudomonadota</taxon>
        <taxon>Alphaproteobacteria</taxon>
        <taxon>Hyphomicrobiales</taxon>
        <taxon>Ahrensiaceae</taxon>
        <taxon>Oricola</taxon>
    </lineage>
</organism>
<sequence>MADLERDELSWLDGDMPYSTRFGDHFYSRADGRAECGHVFMGGNGLPERWAGADRFTIGELGFGTGLNFLETWRAWRECRVPGQVLDFVSFEAFPMEEKAIERALVHWPQLTGLKESLLRHWPGLGIPPTRWKMDEQTGLTVIVGDALNGVSGWSGAADAWYLDGFAPARNPEMWSAELMQAVADRTRPGGTFASYTAAGWVRRNLEAAGFTVTKRPGHAGKREMICGVLAP</sequence>
<keyword evidence="2" id="KW-0489">Methyltransferase</keyword>
<accession>A0A6N1VF49</accession>